<keyword evidence="2" id="KW-1185">Reference proteome</keyword>
<accession>A0AAD7H7S7</accession>
<gene>
    <name evidence="1" type="ORF">B0H16DRAFT_526030</name>
</gene>
<protein>
    <submittedName>
        <fullName evidence="1">Uncharacterized protein</fullName>
    </submittedName>
</protein>
<name>A0AAD7H7S7_9AGAR</name>
<dbReference type="EMBL" id="JARKIB010000329">
    <property type="protein sequence ID" value="KAJ7714192.1"/>
    <property type="molecule type" value="Genomic_DNA"/>
</dbReference>
<comment type="caution">
    <text evidence="1">The sequence shown here is derived from an EMBL/GenBank/DDBJ whole genome shotgun (WGS) entry which is preliminary data.</text>
</comment>
<evidence type="ECO:0000313" key="2">
    <source>
        <dbReference type="Proteomes" id="UP001215598"/>
    </source>
</evidence>
<reference evidence="1" key="1">
    <citation type="submission" date="2023-03" db="EMBL/GenBank/DDBJ databases">
        <title>Massive genome expansion in bonnet fungi (Mycena s.s.) driven by repeated elements and novel gene families across ecological guilds.</title>
        <authorList>
            <consortium name="Lawrence Berkeley National Laboratory"/>
            <person name="Harder C.B."/>
            <person name="Miyauchi S."/>
            <person name="Viragh M."/>
            <person name="Kuo A."/>
            <person name="Thoen E."/>
            <person name="Andreopoulos B."/>
            <person name="Lu D."/>
            <person name="Skrede I."/>
            <person name="Drula E."/>
            <person name="Henrissat B."/>
            <person name="Morin E."/>
            <person name="Kohler A."/>
            <person name="Barry K."/>
            <person name="LaButti K."/>
            <person name="Morin E."/>
            <person name="Salamov A."/>
            <person name="Lipzen A."/>
            <person name="Mereny Z."/>
            <person name="Hegedus B."/>
            <person name="Baldrian P."/>
            <person name="Stursova M."/>
            <person name="Weitz H."/>
            <person name="Taylor A."/>
            <person name="Grigoriev I.V."/>
            <person name="Nagy L.G."/>
            <person name="Martin F."/>
            <person name="Kauserud H."/>
        </authorList>
    </citation>
    <scope>NUCLEOTIDE SEQUENCE</scope>
    <source>
        <strain evidence="1">CBHHK182m</strain>
    </source>
</reference>
<sequence length="205" mass="23235">MEKRIRTALFVHAAPVSQVRWRQFTQYSVWVVNSPNTLAVAHTVGGLNIVKYSTPWTGLSQTRGTFWLECHLVEHWNGMSTVAGSSLFGCAFMSRPPQLTFAVVNCSSTPLGRNLPRQRGEHLGLRSCWVAGFQLLAHYFEWLEACRWTLDFLQTSCLFATVDSLAQSVGSNVHSLWHRCLRQPRRRYSSQSRRWRGEPPGSAGP</sequence>
<dbReference type="AlphaFoldDB" id="A0AAD7H7S7"/>
<proteinExistence type="predicted"/>
<organism evidence="1 2">
    <name type="scientific">Mycena metata</name>
    <dbReference type="NCBI Taxonomy" id="1033252"/>
    <lineage>
        <taxon>Eukaryota</taxon>
        <taxon>Fungi</taxon>
        <taxon>Dikarya</taxon>
        <taxon>Basidiomycota</taxon>
        <taxon>Agaricomycotina</taxon>
        <taxon>Agaricomycetes</taxon>
        <taxon>Agaricomycetidae</taxon>
        <taxon>Agaricales</taxon>
        <taxon>Marasmiineae</taxon>
        <taxon>Mycenaceae</taxon>
        <taxon>Mycena</taxon>
    </lineage>
</organism>
<evidence type="ECO:0000313" key="1">
    <source>
        <dbReference type="EMBL" id="KAJ7714192.1"/>
    </source>
</evidence>
<dbReference type="Proteomes" id="UP001215598">
    <property type="component" value="Unassembled WGS sequence"/>
</dbReference>